<accession>A0A8S1ERL3</accession>
<dbReference type="Pfam" id="PF01682">
    <property type="entry name" value="DB"/>
    <property type="match status" value="1"/>
</dbReference>
<evidence type="ECO:0000313" key="3">
    <source>
        <dbReference type="EMBL" id="CAB3402583.1"/>
    </source>
</evidence>
<dbReference type="Proteomes" id="UP000494206">
    <property type="component" value="Unassembled WGS sequence"/>
</dbReference>
<evidence type="ECO:0000259" key="2">
    <source>
        <dbReference type="Pfam" id="PF01682"/>
    </source>
</evidence>
<gene>
    <name evidence="3" type="ORF">CBOVIS_LOCUS5181</name>
</gene>
<reference evidence="3 4" key="1">
    <citation type="submission" date="2020-04" db="EMBL/GenBank/DDBJ databases">
        <authorList>
            <person name="Laetsch R D."/>
            <person name="Stevens L."/>
            <person name="Kumar S."/>
            <person name="Blaxter L. M."/>
        </authorList>
    </citation>
    <scope>NUCLEOTIDE SEQUENCE [LARGE SCALE GENOMIC DNA]</scope>
</reference>
<sequence>MIYRLLFVVILLLVTVDACKSNGACGCCGCRAKAKARAANRVDIDDVKELDEKDDGNIFGLKIWNDTDIKVTDENIARLTNPNHLFHLCCEERRLPPACIQKCHFNIYDKNVLESMFVGTDDCPLDFLPEMQFCAAQGRDHKNCCEGRGVGDTSAGERCLTFCDQRPDIYTPIDYSYSPCLDRFEDMKRCFYDDIRTTARKHFVAKMNKKINFN</sequence>
<protein>
    <recommendedName>
        <fullName evidence="2">Domain of unknown function DB domain-containing protein</fullName>
    </recommendedName>
</protein>
<keyword evidence="4" id="KW-1185">Reference proteome</keyword>
<dbReference type="AlphaFoldDB" id="A0A8S1ERL3"/>
<dbReference type="PANTHER" id="PTHR46705:SF14">
    <property type="entry name" value="DOMAIN OF UNKNOWN FUNCTION DB DOMAIN-CONTAINING PROTEIN"/>
    <property type="match status" value="1"/>
</dbReference>
<dbReference type="InterPro" id="IPR002602">
    <property type="entry name" value="DB"/>
</dbReference>
<evidence type="ECO:0000256" key="1">
    <source>
        <dbReference type="SAM" id="SignalP"/>
    </source>
</evidence>
<dbReference type="PANTHER" id="PTHR46705">
    <property type="entry name" value="PROTEIN CBG09805"/>
    <property type="match status" value="1"/>
</dbReference>
<feature type="chain" id="PRO_5035888986" description="Domain of unknown function DB domain-containing protein" evidence="1">
    <location>
        <begin position="19"/>
        <end position="214"/>
    </location>
</feature>
<comment type="caution">
    <text evidence="3">The sequence shown here is derived from an EMBL/GenBank/DDBJ whole genome shotgun (WGS) entry which is preliminary data.</text>
</comment>
<dbReference type="EMBL" id="CADEPM010000003">
    <property type="protein sequence ID" value="CAB3402583.1"/>
    <property type="molecule type" value="Genomic_DNA"/>
</dbReference>
<evidence type="ECO:0000313" key="4">
    <source>
        <dbReference type="Proteomes" id="UP000494206"/>
    </source>
</evidence>
<feature type="signal peptide" evidence="1">
    <location>
        <begin position="1"/>
        <end position="18"/>
    </location>
</feature>
<keyword evidence="1" id="KW-0732">Signal</keyword>
<organism evidence="3 4">
    <name type="scientific">Caenorhabditis bovis</name>
    <dbReference type="NCBI Taxonomy" id="2654633"/>
    <lineage>
        <taxon>Eukaryota</taxon>
        <taxon>Metazoa</taxon>
        <taxon>Ecdysozoa</taxon>
        <taxon>Nematoda</taxon>
        <taxon>Chromadorea</taxon>
        <taxon>Rhabditida</taxon>
        <taxon>Rhabditina</taxon>
        <taxon>Rhabditomorpha</taxon>
        <taxon>Rhabditoidea</taxon>
        <taxon>Rhabditidae</taxon>
        <taxon>Peloderinae</taxon>
        <taxon>Caenorhabditis</taxon>
    </lineage>
</organism>
<proteinExistence type="predicted"/>
<name>A0A8S1ERL3_9PELO</name>
<dbReference type="OrthoDB" id="5843172at2759"/>
<feature type="domain" description="Domain of unknown function DB" evidence="2">
    <location>
        <begin position="89"/>
        <end position="191"/>
    </location>
</feature>